<comment type="caution">
    <text evidence="1">The sequence shown here is derived from an EMBL/GenBank/DDBJ whole genome shotgun (WGS) entry which is preliminary data.</text>
</comment>
<evidence type="ECO:0000313" key="1">
    <source>
        <dbReference type="EMBL" id="KAJ4934549.1"/>
    </source>
</evidence>
<organism evidence="1 2">
    <name type="scientific">Pogonophryne albipinna</name>
    <dbReference type="NCBI Taxonomy" id="1090488"/>
    <lineage>
        <taxon>Eukaryota</taxon>
        <taxon>Metazoa</taxon>
        <taxon>Chordata</taxon>
        <taxon>Craniata</taxon>
        <taxon>Vertebrata</taxon>
        <taxon>Euteleostomi</taxon>
        <taxon>Actinopterygii</taxon>
        <taxon>Neopterygii</taxon>
        <taxon>Teleostei</taxon>
        <taxon>Neoteleostei</taxon>
        <taxon>Acanthomorphata</taxon>
        <taxon>Eupercaria</taxon>
        <taxon>Perciformes</taxon>
        <taxon>Notothenioidei</taxon>
        <taxon>Pogonophryne</taxon>
    </lineage>
</organism>
<sequence>METVCDIRITPECFPISPRSLVHITYACCSHTGCHDLVCAFDSVNPKHSCSQGEDTGPAQPHHIKAGGMLIKLDSIKLKAVFG</sequence>
<proteinExistence type="predicted"/>
<accession>A0AAD6B1H8</accession>
<protein>
    <submittedName>
        <fullName evidence="1">Uncharacterized protein</fullName>
    </submittedName>
</protein>
<dbReference type="Proteomes" id="UP001219934">
    <property type="component" value="Unassembled WGS sequence"/>
</dbReference>
<dbReference type="EMBL" id="JAPTMU010000012">
    <property type="protein sequence ID" value="KAJ4934549.1"/>
    <property type="molecule type" value="Genomic_DNA"/>
</dbReference>
<dbReference type="AlphaFoldDB" id="A0AAD6B1H8"/>
<name>A0AAD6B1H8_9TELE</name>
<evidence type="ECO:0000313" key="2">
    <source>
        <dbReference type="Proteomes" id="UP001219934"/>
    </source>
</evidence>
<reference evidence="1" key="1">
    <citation type="submission" date="2022-11" db="EMBL/GenBank/DDBJ databases">
        <title>Chromosome-level genome of Pogonophryne albipinna.</title>
        <authorList>
            <person name="Jo E."/>
        </authorList>
    </citation>
    <scope>NUCLEOTIDE SEQUENCE</scope>
    <source>
        <strain evidence="1">SGF0006</strain>
        <tissue evidence="1">Muscle</tissue>
    </source>
</reference>
<gene>
    <name evidence="1" type="ORF">JOQ06_007342</name>
</gene>
<keyword evidence="2" id="KW-1185">Reference proteome</keyword>